<dbReference type="OrthoDB" id="6495301at2759"/>
<comment type="caution">
    <text evidence="5">The sequence shown here is derived from an EMBL/GenBank/DDBJ whole genome shotgun (WGS) entry which is preliminary data.</text>
</comment>
<feature type="compositionally biased region" description="Polar residues" evidence="4">
    <location>
        <begin position="468"/>
        <end position="482"/>
    </location>
</feature>
<dbReference type="InterPro" id="IPR004023">
    <property type="entry name" value="Mago_nashi"/>
</dbReference>
<feature type="compositionally biased region" description="Polar residues" evidence="4">
    <location>
        <begin position="65"/>
        <end position="82"/>
    </location>
</feature>
<evidence type="ECO:0000256" key="4">
    <source>
        <dbReference type="SAM" id="MobiDB-lite"/>
    </source>
</evidence>
<feature type="compositionally biased region" description="Low complexity" evidence="4">
    <location>
        <begin position="99"/>
        <end position="111"/>
    </location>
</feature>
<dbReference type="GO" id="GO:0008380">
    <property type="term" value="P:RNA splicing"/>
    <property type="evidence" value="ECO:0007669"/>
    <property type="project" value="InterPro"/>
</dbReference>
<proteinExistence type="inferred from homology"/>
<dbReference type="FunFam" id="3.30.1560.10:FF:000001">
    <property type="entry name" value="Protein mago nashi homolog"/>
    <property type="match status" value="1"/>
</dbReference>
<feature type="compositionally biased region" description="Polar residues" evidence="4">
    <location>
        <begin position="45"/>
        <end position="57"/>
    </location>
</feature>
<evidence type="ECO:0000256" key="3">
    <source>
        <dbReference type="ARBA" id="ARBA00023242"/>
    </source>
</evidence>
<feature type="compositionally biased region" description="Basic and acidic residues" evidence="4">
    <location>
        <begin position="86"/>
        <end position="98"/>
    </location>
</feature>
<protein>
    <submittedName>
        <fullName evidence="5">Uncharacterized protein</fullName>
    </submittedName>
</protein>
<feature type="compositionally biased region" description="Low complexity" evidence="4">
    <location>
        <begin position="138"/>
        <end position="176"/>
    </location>
</feature>
<dbReference type="Gene3D" id="3.30.1560.10">
    <property type="entry name" value="Mago nashi"/>
    <property type="match status" value="1"/>
</dbReference>
<feature type="compositionally biased region" description="Polar residues" evidence="4">
    <location>
        <begin position="411"/>
        <end position="429"/>
    </location>
</feature>
<feature type="compositionally biased region" description="Low complexity" evidence="4">
    <location>
        <begin position="210"/>
        <end position="247"/>
    </location>
</feature>
<keyword evidence="6" id="KW-1185">Reference proteome</keyword>
<dbReference type="GO" id="GO:0035145">
    <property type="term" value="C:exon-exon junction complex"/>
    <property type="evidence" value="ECO:0007669"/>
    <property type="project" value="InterPro"/>
</dbReference>
<evidence type="ECO:0000313" key="5">
    <source>
        <dbReference type="EMBL" id="CAF9905552.1"/>
    </source>
</evidence>
<dbReference type="PANTHER" id="PTHR12638:SF0">
    <property type="entry name" value="MAGO HOMOLOG, EXON JUNCTION COMPLEX SUBUNIT-RELATED"/>
    <property type="match status" value="1"/>
</dbReference>
<evidence type="ECO:0000256" key="2">
    <source>
        <dbReference type="ARBA" id="ARBA00009270"/>
    </source>
</evidence>
<dbReference type="SUPFAM" id="SSF89817">
    <property type="entry name" value="Mago nashi protein"/>
    <property type="match status" value="1"/>
</dbReference>
<dbReference type="Pfam" id="PF02792">
    <property type="entry name" value="Mago_nashi"/>
    <property type="match status" value="1"/>
</dbReference>
<feature type="compositionally biased region" description="Polar residues" evidence="4">
    <location>
        <begin position="297"/>
        <end position="306"/>
    </location>
</feature>
<keyword evidence="3" id="KW-0539">Nucleus</keyword>
<comment type="similarity">
    <text evidence="2">Belongs to the mago nashi family.</text>
</comment>
<reference evidence="5" key="1">
    <citation type="submission" date="2021-03" db="EMBL/GenBank/DDBJ databases">
        <authorList>
            <person name="Tagirdzhanova G."/>
        </authorList>
    </citation>
    <scope>NUCLEOTIDE SEQUENCE</scope>
</reference>
<feature type="compositionally biased region" description="Polar residues" evidence="4">
    <location>
        <begin position="112"/>
        <end position="121"/>
    </location>
</feature>
<dbReference type="AlphaFoldDB" id="A0A8H3EK75"/>
<feature type="region of interest" description="Disordered" evidence="4">
    <location>
        <begin position="466"/>
        <end position="490"/>
    </location>
</feature>
<accession>A0A8H3EK75</accession>
<feature type="compositionally biased region" description="Polar residues" evidence="4">
    <location>
        <begin position="177"/>
        <end position="189"/>
    </location>
</feature>
<feature type="compositionally biased region" description="Low complexity" evidence="4">
    <location>
        <begin position="267"/>
        <end position="283"/>
    </location>
</feature>
<dbReference type="PANTHER" id="PTHR12638">
    <property type="entry name" value="PROTEIN MAGO NASHI HOMOLOG"/>
    <property type="match status" value="1"/>
</dbReference>
<organism evidence="5 6">
    <name type="scientific">Gomphillus americanus</name>
    <dbReference type="NCBI Taxonomy" id="1940652"/>
    <lineage>
        <taxon>Eukaryota</taxon>
        <taxon>Fungi</taxon>
        <taxon>Dikarya</taxon>
        <taxon>Ascomycota</taxon>
        <taxon>Pezizomycotina</taxon>
        <taxon>Lecanoromycetes</taxon>
        <taxon>OSLEUM clade</taxon>
        <taxon>Ostropomycetidae</taxon>
        <taxon>Ostropales</taxon>
        <taxon>Graphidaceae</taxon>
        <taxon>Gomphilloideae</taxon>
        <taxon>Gomphillus</taxon>
    </lineage>
</organism>
<dbReference type="EMBL" id="CAJPDQ010000002">
    <property type="protein sequence ID" value="CAF9905552.1"/>
    <property type="molecule type" value="Genomic_DNA"/>
</dbReference>
<dbReference type="InterPro" id="IPR036605">
    <property type="entry name" value="Mago_nashi_sf"/>
</dbReference>
<evidence type="ECO:0000313" key="6">
    <source>
        <dbReference type="Proteomes" id="UP000664169"/>
    </source>
</evidence>
<dbReference type="Proteomes" id="UP000664169">
    <property type="component" value="Unassembled WGS sequence"/>
</dbReference>
<name>A0A8H3EK75_9LECA</name>
<comment type="subcellular location">
    <subcellularLocation>
        <location evidence="1">Nucleus</location>
    </subcellularLocation>
</comment>
<sequence length="752" mass="79758">MPAIRLTAASNNLSRYQVEFNEGVPNSHQPEVFGNRHSLRLVRRGTSSGEPPQSSAPLHTLLVSPRTSSSPLQSPQSRTGSPQPAHKGDSTASRESRSGIESSEASRRSASPPTRNPQLSENPARILAQALSPPAQNPSPRKSSSSPSNQRDSSPSRNVEIIASSSPQRSPTSSLSIQQSQSRGASPKSSPKRGPLPARFLSPGSTQPTSRASSPSPYISSESRSSIRAYMGGRGAPVSGPSSPPAGGLLGRFKGLFEKTDKEGPRSGSLQSSSSWSSSLSSLFKGSRAKSAGAGEQRSSTASSPQRALAPVGGRDPGPSRSNPSLQQIESIKRGNLRGESAKLAGPSSSKPRKYTKKPALYQKAMTTGPGQGSLYRSNSDPLTGPLPPSRKAWAKTTRLPNKFATDPRLFTSSSDVPSTPATPQSHSSFELEPARSSRTAASSGRSTIATSAFAQLAQGPPIVGAGLSQTTLHSESTQLPSRSHLRSDSRNGIDSYEILSPPRGRAFNGGTASGPLSLVGKAQEKLGTVSAFAKENPADFSRVVGSTFGHAMLGAAPAIAATGNVPIAAAFGATGATLSYASGNERLIPKIEQWQQKKGMPTVGVQGRTASGHSGRFGHEFLEFDFRSLGDNRSASARYANHSNYRNDSLIRKEMCVSSLMIAEIKRMIKESDIMKESDAKWPEKNRDGKQELEIRMGNDHISFETAKIGSLVDVTESADPEGLRVFYYLVQDLKALVFSLIALHFKIKPI</sequence>
<feature type="region of interest" description="Disordered" evidence="4">
    <location>
        <begin position="42"/>
        <end position="444"/>
    </location>
</feature>
<gene>
    <name evidence="5" type="ORF">GOMPHAMPRED_003256</name>
</gene>
<evidence type="ECO:0000256" key="1">
    <source>
        <dbReference type="ARBA" id="ARBA00004123"/>
    </source>
</evidence>
<feature type="compositionally biased region" description="Polar residues" evidence="4">
    <location>
        <begin position="320"/>
        <end position="330"/>
    </location>
</feature>
<dbReference type="CDD" id="cd11295">
    <property type="entry name" value="Mago_nashi"/>
    <property type="match status" value="1"/>
</dbReference>
<feature type="compositionally biased region" description="Low complexity" evidence="4">
    <location>
        <begin position="435"/>
        <end position="444"/>
    </location>
</feature>
<feature type="compositionally biased region" description="Basic and acidic residues" evidence="4">
    <location>
        <begin position="255"/>
        <end position="265"/>
    </location>
</feature>